<feature type="transmembrane region" description="Helical" evidence="7">
    <location>
        <begin position="120"/>
        <end position="142"/>
    </location>
</feature>
<dbReference type="PANTHER" id="PTHR35402">
    <property type="entry name" value="INTEGRAL MEMBRANE PROTEIN-RELATED"/>
    <property type="match status" value="1"/>
</dbReference>
<dbReference type="GO" id="GO:0005886">
    <property type="term" value="C:plasma membrane"/>
    <property type="evidence" value="ECO:0007669"/>
    <property type="project" value="UniProtKB-SubCell"/>
</dbReference>
<keyword evidence="4 7" id="KW-1133">Transmembrane helix</keyword>
<feature type="transmembrane region" description="Helical" evidence="7">
    <location>
        <begin position="565"/>
        <end position="588"/>
    </location>
</feature>
<feature type="compositionally biased region" description="Basic and acidic residues" evidence="6">
    <location>
        <begin position="20"/>
        <end position="31"/>
    </location>
</feature>
<feature type="transmembrane region" description="Helical" evidence="7">
    <location>
        <begin position="319"/>
        <end position="338"/>
    </location>
</feature>
<evidence type="ECO:0000256" key="5">
    <source>
        <dbReference type="ARBA" id="ARBA00023136"/>
    </source>
</evidence>
<evidence type="ECO:0000313" key="9">
    <source>
        <dbReference type="EMBL" id="HGI87206.1"/>
    </source>
</evidence>
<accession>A0A7C4FFR7</accession>
<evidence type="ECO:0000256" key="7">
    <source>
        <dbReference type="SAM" id="Phobius"/>
    </source>
</evidence>
<sequence>MVLSSLRSFFHRLLPKKRVREKEREREERQPLKKPPTTRRRVKPPTVKEVFTAFALTFFEKPGARLAKAFEFEKALTRAGLSIHPVKYGAETLALVTLAAAFSTATIVVTLALVKPPLMTAIIAVLASVMLPIMVFTARLAYPSIKTSMRRSDVDNELPFFMAYVATMVRGGYSLERVIDRVAELKVFKGIRMEMRRIITRMRMFGEDPITALDAVASTHPSSRFRDIMLGYTTTLRSGGDVTHYLEIRTRELFEARTNEVRNILNRLASFLEVYIVFGVLVSITVFVFFAVQGAIAAAQQAQRAEGVSIAFDVTTPTLYNFLVLPAMGLAIMFAVHLNQPRNPIGYGAVYSTTLTFVPIAMASFMFALVATGGAGLLMGSLGLAEVRSLIIATGVALLTVSIPSWLRYRQIERGHKGMVRATADFLRDLSEVRKTGLSPEKCIVLLSQRGYRTLSQVVARAASALSIGFSLEEALRKALKGVREWFTIAAFRFLTDSIIVGGGSPEVIDTLARFMQSLSEMEEESRRRMRAQVILPYFGAVMLSTLPIIILYMLLTLAKISIQAAAPLIMVMMLGAVVNSFVMGLIAGKASRATLAAGFMHAAILVTITMVSSLATLMYIGG</sequence>
<dbReference type="AlphaFoldDB" id="A0A7C4FFR7"/>
<keyword evidence="2" id="KW-1003">Cell membrane</keyword>
<dbReference type="InterPro" id="IPR056569">
    <property type="entry name" value="ArlJ-like"/>
</dbReference>
<feature type="transmembrane region" description="Helical" evidence="7">
    <location>
        <begin position="350"/>
        <end position="370"/>
    </location>
</feature>
<evidence type="ECO:0000259" key="8">
    <source>
        <dbReference type="Pfam" id="PF00482"/>
    </source>
</evidence>
<feature type="transmembrane region" description="Helical" evidence="7">
    <location>
        <begin position="535"/>
        <end position="559"/>
    </location>
</feature>
<comment type="subcellular location">
    <subcellularLocation>
        <location evidence="1">Cell membrane</location>
        <topology evidence="1">Multi-pass membrane protein</topology>
    </subcellularLocation>
</comment>
<evidence type="ECO:0000256" key="6">
    <source>
        <dbReference type="SAM" id="MobiDB-lite"/>
    </source>
</evidence>
<dbReference type="EMBL" id="DTFF01000018">
    <property type="protein sequence ID" value="HGI87206.1"/>
    <property type="molecule type" value="Genomic_DNA"/>
</dbReference>
<name>A0A7C4FFR7_9CREN</name>
<evidence type="ECO:0000256" key="4">
    <source>
        <dbReference type="ARBA" id="ARBA00022989"/>
    </source>
</evidence>
<feature type="domain" description="Type II secretion system protein GspF" evidence="8">
    <location>
        <begin position="161"/>
        <end position="288"/>
    </location>
</feature>
<feature type="transmembrane region" description="Helical" evidence="7">
    <location>
        <begin position="93"/>
        <end position="114"/>
    </location>
</feature>
<reference evidence="9" key="1">
    <citation type="journal article" date="2020" name="mSystems">
        <title>Genome- and Community-Level Interaction Insights into Carbon Utilization and Element Cycling Functions of Hydrothermarchaeota in Hydrothermal Sediment.</title>
        <authorList>
            <person name="Zhou Z."/>
            <person name="Liu Y."/>
            <person name="Xu W."/>
            <person name="Pan J."/>
            <person name="Luo Z.H."/>
            <person name="Li M."/>
        </authorList>
    </citation>
    <scope>NUCLEOTIDE SEQUENCE [LARGE SCALE GENOMIC DNA]</scope>
    <source>
        <strain evidence="9">SpSt-732</strain>
    </source>
</reference>
<proteinExistence type="predicted"/>
<evidence type="ECO:0000256" key="1">
    <source>
        <dbReference type="ARBA" id="ARBA00004651"/>
    </source>
</evidence>
<dbReference type="PANTHER" id="PTHR35402:SF2">
    <property type="entry name" value="FLAGELLA ACCESSORY PROTEIN J"/>
    <property type="match status" value="1"/>
</dbReference>
<feature type="transmembrane region" description="Helical" evidence="7">
    <location>
        <begin position="390"/>
        <end position="409"/>
    </location>
</feature>
<feature type="domain" description="Type II secretion system protein GspF" evidence="8">
    <location>
        <begin position="426"/>
        <end position="551"/>
    </location>
</feature>
<dbReference type="Pfam" id="PF00482">
    <property type="entry name" value="T2SSF"/>
    <property type="match status" value="2"/>
</dbReference>
<organism evidence="9">
    <name type="scientific">Ignisphaera aggregans</name>
    <dbReference type="NCBI Taxonomy" id="334771"/>
    <lineage>
        <taxon>Archaea</taxon>
        <taxon>Thermoproteota</taxon>
        <taxon>Thermoprotei</taxon>
        <taxon>Desulfurococcales</taxon>
        <taxon>Desulfurococcaceae</taxon>
        <taxon>Ignisphaera</taxon>
    </lineage>
</organism>
<keyword evidence="3 7" id="KW-0812">Transmembrane</keyword>
<comment type="caution">
    <text evidence="9">The sequence shown here is derived from an EMBL/GenBank/DDBJ whole genome shotgun (WGS) entry which is preliminary data.</text>
</comment>
<feature type="transmembrane region" description="Helical" evidence="7">
    <location>
        <begin position="600"/>
        <end position="621"/>
    </location>
</feature>
<feature type="region of interest" description="Disordered" evidence="6">
    <location>
        <begin position="20"/>
        <end position="42"/>
    </location>
</feature>
<dbReference type="InterPro" id="IPR018076">
    <property type="entry name" value="T2SS_GspF_dom"/>
</dbReference>
<evidence type="ECO:0000256" key="3">
    <source>
        <dbReference type="ARBA" id="ARBA00022692"/>
    </source>
</evidence>
<evidence type="ECO:0000256" key="2">
    <source>
        <dbReference type="ARBA" id="ARBA00022475"/>
    </source>
</evidence>
<gene>
    <name evidence="9" type="ORF">ENV14_02245</name>
</gene>
<keyword evidence="5 7" id="KW-0472">Membrane</keyword>
<feature type="transmembrane region" description="Helical" evidence="7">
    <location>
        <begin position="274"/>
        <end position="299"/>
    </location>
</feature>
<protein>
    <recommendedName>
        <fullName evidence="8">Type II secretion system protein GspF domain-containing protein</fullName>
    </recommendedName>
</protein>